<protein>
    <submittedName>
        <fullName evidence="2">Uncharacterized protein</fullName>
    </submittedName>
</protein>
<gene>
    <name evidence="2" type="ORF">DNG_06423</name>
</gene>
<keyword evidence="1" id="KW-1133">Transmembrane helix</keyword>
<keyword evidence="1" id="KW-0472">Membrane</keyword>
<evidence type="ECO:0000313" key="2">
    <source>
        <dbReference type="EMBL" id="SPO03740.1"/>
    </source>
</evidence>
<accession>A0AAE8MZX2</accession>
<proteinExistence type="predicted"/>
<keyword evidence="3" id="KW-1185">Reference proteome</keyword>
<organism evidence="2 3">
    <name type="scientific">Cephalotrichum gorgonifer</name>
    <dbReference type="NCBI Taxonomy" id="2041049"/>
    <lineage>
        <taxon>Eukaryota</taxon>
        <taxon>Fungi</taxon>
        <taxon>Dikarya</taxon>
        <taxon>Ascomycota</taxon>
        <taxon>Pezizomycotina</taxon>
        <taxon>Sordariomycetes</taxon>
        <taxon>Hypocreomycetidae</taxon>
        <taxon>Microascales</taxon>
        <taxon>Microascaceae</taxon>
        <taxon>Cephalotrichum</taxon>
    </lineage>
</organism>
<evidence type="ECO:0000256" key="1">
    <source>
        <dbReference type="SAM" id="Phobius"/>
    </source>
</evidence>
<reference evidence="2" key="1">
    <citation type="submission" date="2018-03" db="EMBL/GenBank/DDBJ databases">
        <authorList>
            <person name="Guldener U."/>
        </authorList>
    </citation>
    <scope>NUCLEOTIDE SEQUENCE</scope>
</reference>
<comment type="caution">
    <text evidence="2">The sequence shown here is derived from an EMBL/GenBank/DDBJ whole genome shotgun (WGS) entry which is preliminary data.</text>
</comment>
<feature type="transmembrane region" description="Helical" evidence="1">
    <location>
        <begin position="7"/>
        <end position="29"/>
    </location>
</feature>
<dbReference type="PANTHER" id="PTHR42083:SF1">
    <property type="entry name" value="MARVEL DOMAIN-CONTAINING PROTEIN"/>
    <property type="match status" value="1"/>
</dbReference>
<sequence>MVFNSLGTGYVLFSTLHVILIILAAVVAGLYGTDVGRGKRPDGFGDGRWVYAIVVACLSALTAALHLIPMVLRFMLVWVWDFVLFILWIALFGIFGKLYIHEPANGNGETKRMKAAVWIVLVNALLWLLAALASLGYWWRHRERRSRFTGRAKVY</sequence>
<dbReference type="AlphaFoldDB" id="A0AAE8MZX2"/>
<evidence type="ECO:0000313" key="3">
    <source>
        <dbReference type="Proteomes" id="UP001187682"/>
    </source>
</evidence>
<keyword evidence="1" id="KW-0812">Transmembrane</keyword>
<dbReference type="EMBL" id="ONZQ02000009">
    <property type="protein sequence ID" value="SPO03740.1"/>
    <property type="molecule type" value="Genomic_DNA"/>
</dbReference>
<dbReference type="Proteomes" id="UP001187682">
    <property type="component" value="Unassembled WGS sequence"/>
</dbReference>
<feature type="transmembrane region" description="Helical" evidence="1">
    <location>
        <begin position="75"/>
        <end position="95"/>
    </location>
</feature>
<feature type="transmembrane region" description="Helical" evidence="1">
    <location>
        <begin position="115"/>
        <end position="139"/>
    </location>
</feature>
<feature type="transmembrane region" description="Helical" evidence="1">
    <location>
        <begin position="49"/>
        <end position="68"/>
    </location>
</feature>
<name>A0AAE8MZX2_9PEZI</name>
<dbReference type="PANTHER" id="PTHR42083">
    <property type="entry name" value="MARVEL DOMAIN-CONTAINING PROTEIN"/>
    <property type="match status" value="1"/>
</dbReference>